<dbReference type="InterPro" id="IPR019554">
    <property type="entry name" value="Soluble_ligand-bd"/>
</dbReference>
<dbReference type="GO" id="GO:0016491">
    <property type="term" value="F:oxidoreductase activity"/>
    <property type="evidence" value="ECO:0007669"/>
    <property type="project" value="UniProtKB-ARBA"/>
</dbReference>
<proteinExistence type="predicted"/>
<evidence type="ECO:0000256" key="6">
    <source>
        <dbReference type="ARBA" id="ARBA00023004"/>
    </source>
</evidence>
<dbReference type="EMBL" id="JN173062">
    <property type="protein sequence ID" value="AEL16660.1"/>
    <property type="molecule type" value="Genomic_DNA"/>
</dbReference>
<organism evidence="9">
    <name type="scientific">Methanosarcina thermophila</name>
    <dbReference type="NCBI Taxonomy" id="2210"/>
    <lineage>
        <taxon>Archaea</taxon>
        <taxon>Methanobacteriati</taxon>
        <taxon>Methanobacteriota</taxon>
        <taxon>Stenosarchaea group</taxon>
        <taxon>Methanomicrobia</taxon>
        <taxon>Methanosarcinales</taxon>
        <taxon>Methanosarcinaceae</taxon>
        <taxon>Methanosarcina</taxon>
    </lineage>
</organism>
<evidence type="ECO:0000256" key="3">
    <source>
        <dbReference type="ARBA" id="ARBA00022723"/>
    </source>
</evidence>
<dbReference type="Pfam" id="PF01512">
    <property type="entry name" value="Complex1_51K"/>
    <property type="match status" value="1"/>
</dbReference>
<dbReference type="InterPro" id="IPR010208">
    <property type="entry name" value="Ion_transpt_RnfC/RsxC"/>
</dbReference>
<dbReference type="PANTHER" id="PTHR43034">
    <property type="entry name" value="ION-TRANSLOCATING OXIDOREDUCTASE COMPLEX SUBUNIT C"/>
    <property type="match status" value="1"/>
</dbReference>
<dbReference type="SUPFAM" id="SSF46548">
    <property type="entry name" value="alpha-helical ferredoxin"/>
    <property type="match status" value="1"/>
</dbReference>
<dbReference type="InterPro" id="IPR017896">
    <property type="entry name" value="4Fe4S_Fe-S-bd"/>
</dbReference>
<dbReference type="GO" id="GO:0046872">
    <property type="term" value="F:metal ion binding"/>
    <property type="evidence" value="ECO:0007669"/>
    <property type="project" value="UniProtKB-KW"/>
</dbReference>
<keyword evidence="2" id="KW-0004">4Fe-4S</keyword>
<dbReference type="AlphaFoldDB" id="G1FE83"/>
<keyword evidence="6" id="KW-0408">Iron</keyword>
<dbReference type="InterPro" id="IPR017900">
    <property type="entry name" value="4Fe4S_Fe_S_CS"/>
</dbReference>
<protein>
    <submittedName>
        <fullName evidence="9">Nitrogen fixation complex protein</fullName>
    </submittedName>
</protein>
<keyword evidence="1" id="KW-0813">Transport</keyword>
<evidence type="ECO:0000256" key="7">
    <source>
        <dbReference type="ARBA" id="ARBA00023014"/>
    </source>
</evidence>
<reference evidence="9" key="1">
    <citation type="journal article" date="2011" name="BMC Microbiol.">
        <title>Electron Transport in Acetate-Grown Methanosarcina acetivorans.</title>
        <authorList>
            <person name="Wang M."/>
            <person name="Tomb J.F."/>
            <person name="Ferry J.G."/>
        </authorList>
    </citation>
    <scope>NUCLEOTIDE SEQUENCE</scope>
</reference>
<dbReference type="InterPro" id="IPR037225">
    <property type="entry name" value="Nuo51_FMN-bd_sf"/>
</dbReference>
<dbReference type="PROSITE" id="PS51379">
    <property type="entry name" value="4FE4S_FER_2"/>
    <property type="match status" value="2"/>
</dbReference>
<feature type="domain" description="4Fe-4S ferredoxin-type" evidence="8">
    <location>
        <begin position="359"/>
        <end position="389"/>
    </location>
</feature>
<evidence type="ECO:0000259" key="8">
    <source>
        <dbReference type="PROSITE" id="PS51379"/>
    </source>
</evidence>
<evidence type="ECO:0000256" key="1">
    <source>
        <dbReference type="ARBA" id="ARBA00022448"/>
    </source>
</evidence>
<evidence type="ECO:0000256" key="4">
    <source>
        <dbReference type="ARBA" id="ARBA00022737"/>
    </source>
</evidence>
<evidence type="ECO:0000313" key="9">
    <source>
        <dbReference type="EMBL" id="AEL16660.1"/>
    </source>
</evidence>
<accession>G1FE83</accession>
<dbReference type="NCBIfam" id="TIGR01945">
    <property type="entry name" value="rnfC"/>
    <property type="match status" value="1"/>
</dbReference>
<feature type="domain" description="4Fe-4S ferredoxin-type" evidence="8">
    <location>
        <begin position="397"/>
        <end position="430"/>
    </location>
</feature>
<keyword evidence="3" id="KW-0479">Metal-binding</keyword>
<keyword evidence="5" id="KW-0249">Electron transport</keyword>
<feature type="non-terminal residue" evidence="9">
    <location>
        <position position="447"/>
    </location>
</feature>
<name>G1FE83_METTE</name>
<dbReference type="GO" id="GO:0016020">
    <property type="term" value="C:membrane"/>
    <property type="evidence" value="ECO:0007669"/>
    <property type="project" value="InterPro"/>
</dbReference>
<gene>
    <name evidence="9" type="primary">rnfC</name>
</gene>
<keyword evidence="4" id="KW-0677">Repeat</keyword>
<dbReference type="NCBIfam" id="NF041837">
    <property type="entry name" value="rnfC_Methano"/>
    <property type="match status" value="1"/>
</dbReference>
<evidence type="ECO:0000256" key="5">
    <source>
        <dbReference type="ARBA" id="ARBA00022982"/>
    </source>
</evidence>
<dbReference type="SUPFAM" id="SSF142019">
    <property type="entry name" value="Nqo1 FMN-binding domain-like"/>
    <property type="match status" value="1"/>
</dbReference>
<dbReference type="GO" id="GO:0009055">
    <property type="term" value="F:electron transfer activity"/>
    <property type="evidence" value="ECO:0007669"/>
    <property type="project" value="InterPro"/>
</dbReference>
<dbReference type="Gene3D" id="3.10.20.600">
    <property type="match status" value="1"/>
</dbReference>
<sequence length="447" mass="48477">MKQSLHSKEVANLSDVIKIDKLPEKAIIPMRQHDGIACAPLVKKGDEVIVGQKLGECEGSDLAYVHSPFCGTVNSIGLMPNPSGKRILSVVLTPSECEQTVDFIPEKNVPPSRLIEIIKEAGIVEYYEKPTYLALKPGKRIDTLLMNATFPLITHAYLSSLDKVLEGFKLMLEASGIPRGVIVLRADDKESIKAFKNAKVDGKPLTVAPIVGMRHADYYLEDVEDQIIVVAAGNITYTPTMMNLLSANVMGRKLLLGHELPDVHVVVCGVKSAKAVYDAINEGKPYLESAVTVTGAVNNPKTVIVKFGTPIKDVIDACGGYKGEPGKVIINGSMGGVAVYTDEVPVVKNTVGIVVQTEAEVLRDEATVCIHCARCVDVCPMNLLPGRIAAMADQGMFDRCKDYFALNCIECGECAVVCPAKKHLVQLIRYSKLQIMNQKNETVEATE</sequence>
<dbReference type="PROSITE" id="PS00198">
    <property type="entry name" value="4FE4S_FER_1"/>
    <property type="match status" value="2"/>
</dbReference>
<dbReference type="Gene3D" id="3.30.70.20">
    <property type="match status" value="1"/>
</dbReference>
<dbReference type="Pfam" id="PF12838">
    <property type="entry name" value="Fer4_7"/>
    <property type="match status" value="1"/>
</dbReference>
<reference evidence="9" key="2">
    <citation type="submission" date="2011-06" db="EMBL/GenBank/DDBJ databases">
        <authorList>
            <person name="Tomb J.-F."/>
        </authorList>
    </citation>
    <scope>NUCLEOTIDE SEQUENCE</scope>
</reference>
<dbReference type="Pfam" id="PF10531">
    <property type="entry name" value="SLBB"/>
    <property type="match status" value="1"/>
</dbReference>
<dbReference type="GO" id="GO:0051539">
    <property type="term" value="F:4 iron, 4 sulfur cluster binding"/>
    <property type="evidence" value="ECO:0007669"/>
    <property type="project" value="UniProtKB-KW"/>
</dbReference>
<keyword evidence="7" id="KW-0411">Iron-sulfur</keyword>
<dbReference type="InterPro" id="IPR026902">
    <property type="entry name" value="RnfC_N"/>
</dbReference>
<dbReference type="InterPro" id="IPR049684">
    <property type="entry name" value="Ion_transpt_RnfC_Methano"/>
</dbReference>
<evidence type="ECO:0000256" key="2">
    <source>
        <dbReference type="ARBA" id="ARBA00022485"/>
    </source>
</evidence>
<dbReference type="Pfam" id="PF13375">
    <property type="entry name" value="RnfC_N"/>
    <property type="match status" value="1"/>
</dbReference>
<dbReference type="InterPro" id="IPR011538">
    <property type="entry name" value="Nuo51_FMN-bd"/>
</dbReference>
<dbReference type="PANTHER" id="PTHR43034:SF2">
    <property type="entry name" value="ION-TRANSLOCATING OXIDOREDUCTASE COMPLEX SUBUNIT C"/>
    <property type="match status" value="1"/>
</dbReference>